<protein>
    <submittedName>
        <fullName evidence="1">Uncharacterized protein</fullName>
    </submittedName>
</protein>
<accession>A0A4Z2GVM7</accession>
<dbReference type="EMBL" id="SRLO01000401">
    <property type="protein sequence ID" value="TNN57586.1"/>
    <property type="molecule type" value="Genomic_DNA"/>
</dbReference>
<organism evidence="1 2">
    <name type="scientific">Liparis tanakae</name>
    <name type="common">Tanaka's snailfish</name>
    <dbReference type="NCBI Taxonomy" id="230148"/>
    <lineage>
        <taxon>Eukaryota</taxon>
        <taxon>Metazoa</taxon>
        <taxon>Chordata</taxon>
        <taxon>Craniata</taxon>
        <taxon>Vertebrata</taxon>
        <taxon>Euteleostomi</taxon>
        <taxon>Actinopterygii</taxon>
        <taxon>Neopterygii</taxon>
        <taxon>Teleostei</taxon>
        <taxon>Neoteleostei</taxon>
        <taxon>Acanthomorphata</taxon>
        <taxon>Eupercaria</taxon>
        <taxon>Perciformes</taxon>
        <taxon>Cottioidei</taxon>
        <taxon>Cottales</taxon>
        <taxon>Liparidae</taxon>
        <taxon>Liparis</taxon>
    </lineage>
</organism>
<sequence>MALTYSTSGSGTKHSLLMSKGRVWASRRSLSDFLRKEAATPNSAMRMSPDIVKAVNREHAALPLPDDVLQLVFTNLRNRPLSEDTLDPMGGSVMS</sequence>
<evidence type="ECO:0000313" key="1">
    <source>
        <dbReference type="EMBL" id="TNN57586.1"/>
    </source>
</evidence>
<comment type="caution">
    <text evidence="1">The sequence shown here is derived from an EMBL/GenBank/DDBJ whole genome shotgun (WGS) entry which is preliminary data.</text>
</comment>
<proteinExistence type="predicted"/>
<dbReference type="OrthoDB" id="8893491at2759"/>
<keyword evidence="2" id="KW-1185">Reference proteome</keyword>
<reference evidence="1 2" key="1">
    <citation type="submission" date="2019-03" db="EMBL/GenBank/DDBJ databases">
        <title>First draft genome of Liparis tanakae, snailfish: a comprehensive survey of snailfish specific genes.</title>
        <authorList>
            <person name="Kim W."/>
            <person name="Song I."/>
            <person name="Jeong J.-H."/>
            <person name="Kim D."/>
            <person name="Kim S."/>
            <person name="Ryu S."/>
            <person name="Song J.Y."/>
            <person name="Lee S.K."/>
        </authorList>
    </citation>
    <scope>NUCLEOTIDE SEQUENCE [LARGE SCALE GENOMIC DNA]</scope>
    <source>
        <tissue evidence="1">Muscle</tissue>
    </source>
</reference>
<evidence type="ECO:0000313" key="2">
    <source>
        <dbReference type="Proteomes" id="UP000314294"/>
    </source>
</evidence>
<dbReference type="Proteomes" id="UP000314294">
    <property type="component" value="Unassembled WGS sequence"/>
</dbReference>
<gene>
    <name evidence="1" type="ORF">EYF80_032188</name>
</gene>
<dbReference type="AlphaFoldDB" id="A0A4Z2GVM7"/>
<name>A0A4Z2GVM7_9TELE</name>